<keyword evidence="3" id="KW-1185">Reference proteome</keyword>
<protein>
    <submittedName>
        <fullName evidence="2">Uncharacterized protein</fullName>
    </submittedName>
</protein>
<dbReference type="Proteomes" id="UP000325081">
    <property type="component" value="Unassembled WGS sequence"/>
</dbReference>
<dbReference type="PANTHER" id="PTHR38386:SF6">
    <property type="entry name" value="OS05G0426900 PROTEIN"/>
    <property type="match status" value="1"/>
</dbReference>
<evidence type="ECO:0000256" key="1">
    <source>
        <dbReference type="SAM" id="MobiDB-lite"/>
    </source>
</evidence>
<name>A0A5A7RCP0_STRAF</name>
<evidence type="ECO:0000313" key="2">
    <source>
        <dbReference type="EMBL" id="GER55503.1"/>
    </source>
</evidence>
<reference evidence="3" key="1">
    <citation type="journal article" date="2019" name="Curr. Biol.">
        <title>Genome Sequence of Striga asiatica Provides Insight into the Evolution of Plant Parasitism.</title>
        <authorList>
            <person name="Yoshida S."/>
            <person name="Kim S."/>
            <person name="Wafula E.K."/>
            <person name="Tanskanen J."/>
            <person name="Kim Y.M."/>
            <person name="Honaas L."/>
            <person name="Yang Z."/>
            <person name="Spallek T."/>
            <person name="Conn C.E."/>
            <person name="Ichihashi Y."/>
            <person name="Cheong K."/>
            <person name="Cui S."/>
            <person name="Der J.P."/>
            <person name="Gundlach H."/>
            <person name="Jiao Y."/>
            <person name="Hori C."/>
            <person name="Ishida J.K."/>
            <person name="Kasahara H."/>
            <person name="Kiba T."/>
            <person name="Kim M.S."/>
            <person name="Koo N."/>
            <person name="Laohavisit A."/>
            <person name="Lee Y.H."/>
            <person name="Lumba S."/>
            <person name="McCourt P."/>
            <person name="Mortimer J.C."/>
            <person name="Mutuku J.M."/>
            <person name="Nomura T."/>
            <person name="Sasaki-Sekimoto Y."/>
            <person name="Seto Y."/>
            <person name="Wang Y."/>
            <person name="Wakatake T."/>
            <person name="Sakakibara H."/>
            <person name="Demura T."/>
            <person name="Yamaguchi S."/>
            <person name="Yoneyama K."/>
            <person name="Manabe R.I."/>
            <person name="Nelson D.C."/>
            <person name="Schulman A.H."/>
            <person name="Timko M.P."/>
            <person name="dePamphilis C.W."/>
            <person name="Choi D."/>
            <person name="Shirasu K."/>
        </authorList>
    </citation>
    <scope>NUCLEOTIDE SEQUENCE [LARGE SCALE GENOMIC DNA]</scope>
    <source>
        <strain evidence="3">cv. UVA1</strain>
    </source>
</reference>
<proteinExistence type="predicted"/>
<dbReference type="AlphaFoldDB" id="A0A5A7RCP0"/>
<comment type="caution">
    <text evidence="2">The sequence shown here is derived from an EMBL/GenBank/DDBJ whole genome shotgun (WGS) entry which is preliminary data.</text>
</comment>
<gene>
    <name evidence="2" type="ORF">STAS_33171</name>
</gene>
<feature type="region of interest" description="Disordered" evidence="1">
    <location>
        <begin position="103"/>
        <end position="130"/>
    </location>
</feature>
<evidence type="ECO:0000313" key="3">
    <source>
        <dbReference type="Proteomes" id="UP000325081"/>
    </source>
</evidence>
<dbReference type="EMBL" id="BKCP01011959">
    <property type="protein sequence ID" value="GER55503.1"/>
    <property type="molecule type" value="Genomic_DNA"/>
</dbReference>
<dbReference type="PANTHER" id="PTHR38386">
    <property type="entry name" value="OS05G0426900 PROTEIN"/>
    <property type="match status" value="1"/>
</dbReference>
<accession>A0A5A7RCP0</accession>
<sequence>MNGYSKIKNLHLSSESSSYCLISSSPIKDKCNQQPEESKTLEPHTKLDNADAYIENGPNCGAPKFRRNASVTSSSSSSAVKRVFSIKRSMSVSERYCRINDQDVVLSSNPDHDDDDETDQPFKDKKGGRKGILRSFKRIFRL</sequence>
<dbReference type="OrthoDB" id="1931397at2759"/>
<organism evidence="2 3">
    <name type="scientific">Striga asiatica</name>
    <name type="common">Asiatic witchweed</name>
    <name type="synonym">Buchnera asiatica</name>
    <dbReference type="NCBI Taxonomy" id="4170"/>
    <lineage>
        <taxon>Eukaryota</taxon>
        <taxon>Viridiplantae</taxon>
        <taxon>Streptophyta</taxon>
        <taxon>Embryophyta</taxon>
        <taxon>Tracheophyta</taxon>
        <taxon>Spermatophyta</taxon>
        <taxon>Magnoliopsida</taxon>
        <taxon>eudicotyledons</taxon>
        <taxon>Gunneridae</taxon>
        <taxon>Pentapetalae</taxon>
        <taxon>asterids</taxon>
        <taxon>lamiids</taxon>
        <taxon>Lamiales</taxon>
        <taxon>Orobanchaceae</taxon>
        <taxon>Buchnereae</taxon>
        <taxon>Striga</taxon>
    </lineage>
</organism>